<evidence type="ECO:0000256" key="1">
    <source>
        <dbReference type="SAM" id="MobiDB-lite"/>
    </source>
</evidence>
<dbReference type="AlphaFoldDB" id="A0A8H7BP54"/>
<dbReference type="OrthoDB" id="2375101at2759"/>
<comment type="caution">
    <text evidence="2">The sequence shown here is derived from an EMBL/GenBank/DDBJ whole genome shotgun (WGS) entry which is preliminary data.</text>
</comment>
<keyword evidence="3" id="KW-1185">Reference proteome</keyword>
<reference evidence="2" key="1">
    <citation type="submission" date="2020-01" db="EMBL/GenBank/DDBJ databases">
        <title>Genome Sequencing of Three Apophysomyces-Like Fungal Strains Confirms a Novel Fungal Genus in the Mucoromycota with divergent Burkholderia-like Endosymbiotic Bacteria.</title>
        <authorList>
            <person name="Stajich J.E."/>
            <person name="Macias A.M."/>
            <person name="Carter-House D."/>
            <person name="Lovett B."/>
            <person name="Kasson L.R."/>
            <person name="Berry K."/>
            <person name="Grigoriev I."/>
            <person name="Chang Y."/>
            <person name="Spatafora J."/>
            <person name="Kasson M.T."/>
        </authorList>
    </citation>
    <scope>NUCLEOTIDE SEQUENCE</scope>
    <source>
        <strain evidence="2">NRRL A-21654</strain>
    </source>
</reference>
<sequence>MSEEHDHLISRLNAVAVSSSEETLTKRLNKTHLATSSPATSAVRSFASPVNWSNESAPPIQPESEDGWGSAPSYTAISQGTYFGFASLPPTNYISASPKELNHDQPFARFKNTPVSFLSAIKQNKEETEEGKGF</sequence>
<name>A0A8H7BP54_9FUNG</name>
<evidence type="ECO:0000313" key="2">
    <source>
        <dbReference type="EMBL" id="KAF7727204.1"/>
    </source>
</evidence>
<feature type="region of interest" description="Disordered" evidence="1">
    <location>
        <begin position="28"/>
        <end position="71"/>
    </location>
</feature>
<protein>
    <submittedName>
        <fullName evidence="2">Uncharacterized protein</fullName>
    </submittedName>
</protein>
<proteinExistence type="predicted"/>
<evidence type="ECO:0000313" key="3">
    <source>
        <dbReference type="Proteomes" id="UP000605846"/>
    </source>
</evidence>
<accession>A0A8H7BP54</accession>
<feature type="compositionally biased region" description="Polar residues" evidence="1">
    <location>
        <begin position="32"/>
        <end position="56"/>
    </location>
</feature>
<gene>
    <name evidence="2" type="ORF">EC973_007902</name>
</gene>
<dbReference type="EMBL" id="JABAYA010000062">
    <property type="protein sequence ID" value="KAF7727204.1"/>
    <property type="molecule type" value="Genomic_DNA"/>
</dbReference>
<dbReference type="Proteomes" id="UP000605846">
    <property type="component" value="Unassembled WGS sequence"/>
</dbReference>
<organism evidence="2 3">
    <name type="scientific">Apophysomyces ossiformis</name>
    <dbReference type="NCBI Taxonomy" id="679940"/>
    <lineage>
        <taxon>Eukaryota</taxon>
        <taxon>Fungi</taxon>
        <taxon>Fungi incertae sedis</taxon>
        <taxon>Mucoromycota</taxon>
        <taxon>Mucoromycotina</taxon>
        <taxon>Mucoromycetes</taxon>
        <taxon>Mucorales</taxon>
        <taxon>Mucorineae</taxon>
        <taxon>Mucoraceae</taxon>
        <taxon>Apophysomyces</taxon>
    </lineage>
</organism>